<proteinExistence type="inferred from homology"/>
<reference evidence="8 9" key="1">
    <citation type="submission" date="2019-06" db="EMBL/GenBank/DDBJ databases">
        <authorList>
            <person name="Broberg M."/>
        </authorList>
    </citation>
    <scope>NUCLEOTIDE SEQUENCE [LARGE SCALE GENOMIC DNA]</scope>
</reference>
<keyword evidence="6 7" id="KW-0408">Iron</keyword>
<evidence type="ECO:0008006" key="10">
    <source>
        <dbReference type="Google" id="ProtNLM"/>
    </source>
</evidence>
<sequence>MKTDLLSIILAVGIASVLVKTFLASRSPLNRIPGPWYARFTDLPGAMASMSRQQVQYYHKLHQQYGPYVRVGPRNVFVSDIDSFRIIHKIGGNFLKADYYHYFGPTEAGEPPYGLFQMTDPKDHAQRRKLLGRGFTATSLRAEWEDMVRQKVVDAIVGMKTEAASKGVVDIRRWWMCMASDVVSKVMFGKSFDALKEGKDSQEDPWFELVQITNRSSFLAMQFPLLYNIMRYVPIINRASMFHAHEAMMSKGDAAVQNSKAAADGDNANIFAKVRQQTENDDSLTKLDIQVEAGSFMIAGTDTTSNTLTYLVWAVLSRPDLQSALEDEVSALGEGFTDSQLEKLPLLHAVIEETLRLYGAAPTPLPRIVPPGGARLGGYDIPAGTEVATQSFTMHRDPKIFDDPERYDVERWLPGGSCTISPAAKAAFTPFGAGSRVCIGQHLAYMELRFGAALFFRECRGAKLDASTTPESMEMRNLVLIEPKGKVCNIVL</sequence>
<accession>A0ABY6TWH1</accession>
<dbReference type="InterPro" id="IPR001128">
    <property type="entry name" value="Cyt_P450"/>
</dbReference>
<dbReference type="PRINTS" id="PR00463">
    <property type="entry name" value="EP450I"/>
</dbReference>
<evidence type="ECO:0000256" key="2">
    <source>
        <dbReference type="ARBA" id="ARBA00010617"/>
    </source>
</evidence>
<evidence type="ECO:0000313" key="8">
    <source>
        <dbReference type="EMBL" id="VUC23057.1"/>
    </source>
</evidence>
<dbReference type="PANTHER" id="PTHR24305">
    <property type="entry name" value="CYTOCHROME P450"/>
    <property type="match status" value="1"/>
</dbReference>
<organism evidence="8 9">
    <name type="scientific">Bionectria ochroleuca</name>
    <name type="common">Gliocladium roseum</name>
    <dbReference type="NCBI Taxonomy" id="29856"/>
    <lineage>
        <taxon>Eukaryota</taxon>
        <taxon>Fungi</taxon>
        <taxon>Dikarya</taxon>
        <taxon>Ascomycota</taxon>
        <taxon>Pezizomycotina</taxon>
        <taxon>Sordariomycetes</taxon>
        <taxon>Hypocreomycetidae</taxon>
        <taxon>Hypocreales</taxon>
        <taxon>Bionectriaceae</taxon>
        <taxon>Clonostachys</taxon>
    </lineage>
</organism>
<dbReference type="InterPro" id="IPR017972">
    <property type="entry name" value="Cyt_P450_CS"/>
</dbReference>
<evidence type="ECO:0000256" key="3">
    <source>
        <dbReference type="ARBA" id="ARBA00022617"/>
    </source>
</evidence>
<evidence type="ECO:0000256" key="5">
    <source>
        <dbReference type="ARBA" id="ARBA00023002"/>
    </source>
</evidence>
<keyword evidence="9" id="KW-1185">Reference proteome</keyword>
<name>A0ABY6TWH1_BIOOC</name>
<comment type="cofactor">
    <cofactor evidence="1">
        <name>heme</name>
        <dbReference type="ChEBI" id="CHEBI:30413"/>
    </cofactor>
</comment>
<evidence type="ECO:0000256" key="1">
    <source>
        <dbReference type="ARBA" id="ARBA00001971"/>
    </source>
</evidence>
<evidence type="ECO:0000256" key="4">
    <source>
        <dbReference type="ARBA" id="ARBA00022723"/>
    </source>
</evidence>
<keyword evidence="7" id="KW-0503">Monooxygenase</keyword>
<keyword evidence="3 7" id="KW-0349">Heme</keyword>
<dbReference type="Pfam" id="PF00067">
    <property type="entry name" value="p450"/>
    <property type="match status" value="1"/>
</dbReference>
<dbReference type="Proteomes" id="UP000766486">
    <property type="component" value="Unassembled WGS sequence"/>
</dbReference>
<gene>
    <name evidence="8" type="ORF">CLO192961_LOCUS98316</name>
</gene>
<keyword evidence="4 7" id="KW-0479">Metal-binding</keyword>
<dbReference type="InterPro" id="IPR050121">
    <property type="entry name" value="Cytochrome_P450_monoxygenase"/>
</dbReference>
<protein>
    <recommendedName>
        <fullName evidence="10">Cytochrome P450</fullName>
    </recommendedName>
</protein>
<dbReference type="CDD" id="cd11059">
    <property type="entry name" value="CYP_fungal"/>
    <property type="match status" value="1"/>
</dbReference>
<dbReference type="SUPFAM" id="SSF48264">
    <property type="entry name" value="Cytochrome P450"/>
    <property type="match status" value="1"/>
</dbReference>
<dbReference type="PANTHER" id="PTHR24305:SF96">
    <property type="entry name" value="CYTOCHROME P450 MONOOXYGENASE STCB-RELATED"/>
    <property type="match status" value="1"/>
</dbReference>
<dbReference type="EMBL" id="CABFNS010000698">
    <property type="protein sequence ID" value="VUC23057.1"/>
    <property type="molecule type" value="Genomic_DNA"/>
</dbReference>
<dbReference type="PROSITE" id="PS00086">
    <property type="entry name" value="CYTOCHROME_P450"/>
    <property type="match status" value="1"/>
</dbReference>
<evidence type="ECO:0000313" key="9">
    <source>
        <dbReference type="Proteomes" id="UP000766486"/>
    </source>
</evidence>
<dbReference type="InterPro" id="IPR002401">
    <property type="entry name" value="Cyt_P450_E_grp-I"/>
</dbReference>
<evidence type="ECO:0000256" key="6">
    <source>
        <dbReference type="ARBA" id="ARBA00023004"/>
    </source>
</evidence>
<evidence type="ECO:0000256" key="7">
    <source>
        <dbReference type="RuleBase" id="RU000461"/>
    </source>
</evidence>
<dbReference type="PRINTS" id="PR00385">
    <property type="entry name" value="P450"/>
</dbReference>
<dbReference type="InterPro" id="IPR036396">
    <property type="entry name" value="Cyt_P450_sf"/>
</dbReference>
<comment type="similarity">
    <text evidence="2 7">Belongs to the cytochrome P450 family.</text>
</comment>
<dbReference type="Gene3D" id="1.10.630.10">
    <property type="entry name" value="Cytochrome P450"/>
    <property type="match status" value="1"/>
</dbReference>
<comment type="caution">
    <text evidence="8">The sequence shown here is derived from an EMBL/GenBank/DDBJ whole genome shotgun (WGS) entry which is preliminary data.</text>
</comment>
<keyword evidence="5 7" id="KW-0560">Oxidoreductase</keyword>